<dbReference type="AlphaFoldDB" id="A0A0V1GNX6"/>
<sequence>MLYPWLIFHFDGVRLAVAVRNKSASEKSSTLSCVKKFIFQFIILRSRL</sequence>
<gene>
    <name evidence="1" type="ORF">T11_3855</name>
</gene>
<name>A0A0V1GNX6_9BILA</name>
<organism evidence="1 2">
    <name type="scientific">Trichinella zimbabwensis</name>
    <dbReference type="NCBI Taxonomy" id="268475"/>
    <lineage>
        <taxon>Eukaryota</taxon>
        <taxon>Metazoa</taxon>
        <taxon>Ecdysozoa</taxon>
        <taxon>Nematoda</taxon>
        <taxon>Enoplea</taxon>
        <taxon>Dorylaimia</taxon>
        <taxon>Trichinellida</taxon>
        <taxon>Trichinellidae</taxon>
        <taxon>Trichinella</taxon>
    </lineage>
</organism>
<dbReference type="EMBL" id="JYDP01000690">
    <property type="protein sequence ID" value="KRY99800.1"/>
    <property type="molecule type" value="Genomic_DNA"/>
</dbReference>
<dbReference type="Proteomes" id="UP000055024">
    <property type="component" value="Unassembled WGS sequence"/>
</dbReference>
<comment type="caution">
    <text evidence="1">The sequence shown here is derived from an EMBL/GenBank/DDBJ whole genome shotgun (WGS) entry which is preliminary data.</text>
</comment>
<proteinExistence type="predicted"/>
<accession>A0A0V1GNX6</accession>
<protein>
    <submittedName>
        <fullName evidence="1">Uncharacterized protein</fullName>
    </submittedName>
</protein>
<reference evidence="1 2" key="1">
    <citation type="submission" date="2015-01" db="EMBL/GenBank/DDBJ databases">
        <title>Evolution of Trichinella species and genotypes.</title>
        <authorList>
            <person name="Korhonen P.K."/>
            <person name="Edoardo P."/>
            <person name="Giuseppe L.R."/>
            <person name="Gasser R.B."/>
        </authorList>
    </citation>
    <scope>NUCLEOTIDE SEQUENCE [LARGE SCALE GENOMIC DNA]</scope>
    <source>
        <strain evidence="1">ISS1029</strain>
    </source>
</reference>
<evidence type="ECO:0000313" key="1">
    <source>
        <dbReference type="EMBL" id="KRY99800.1"/>
    </source>
</evidence>
<keyword evidence="2" id="KW-1185">Reference proteome</keyword>
<evidence type="ECO:0000313" key="2">
    <source>
        <dbReference type="Proteomes" id="UP000055024"/>
    </source>
</evidence>